<dbReference type="PANTHER" id="PTHR33908:SF11">
    <property type="entry name" value="MEMBRANE PROTEIN"/>
    <property type="match status" value="1"/>
</dbReference>
<evidence type="ECO:0000256" key="5">
    <source>
        <dbReference type="ARBA" id="ARBA00022692"/>
    </source>
</evidence>
<dbReference type="Pfam" id="PF13231">
    <property type="entry name" value="PMT_2"/>
    <property type="match status" value="1"/>
</dbReference>
<keyword evidence="7 8" id="KW-0472">Membrane</keyword>
<keyword evidence="3" id="KW-0328">Glycosyltransferase</keyword>
<dbReference type="PANTHER" id="PTHR33908">
    <property type="entry name" value="MANNOSYLTRANSFERASE YKCB-RELATED"/>
    <property type="match status" value="1"/>
</dbReference>
<sequence length="623" mass="70025">MDRTQTRWLVLALGLTAVIAAGAWADWAFGWVTPAFDFVAHQFYEIPMLGRIRRPSQLVLVRWHLGIWAAMAAGGLMLAPWLGRHARIALTIFWIGYAIRATAWICGGNVPLVPGDSSHYIEVATSVYRGQGPVKHYVESFFNDYPRIRLNQGVLDDWATPLDAYVRAATFRLTGVAPGASIDATIAAAKGCSFLINLLALPALYGFARRRFGPVVGLTSMAVLAVLPVHAIYAGFVLRESLVALTSILAVWTIVEVWNSNGRWASVAWTLLAGLCGGLSILARNTGLALVAASGLNALVRLRRRPLLLVLWGVLVALTILPWAVATTREYGRPFYAYTSLFEYNFSWTVHHFDRGNTRPEQFYTWANAPEIVRTKIKSLIIIAVYSTMIVGLPLAAGYLYRLRKGDRDAPGRDLDVLTATIFVVFVAATIKSVADVTQVAQLGRYYLPVYVVMIPTAVAGVIQWLEKLRIDRRAFGWLAASYVALVWADPTWAYDASWFSHPYQLHWPALREAGEWIKEHPERVPPDARVMTWFPWEIRVTSDRTTVLMPRNYSAARIDEVVRQYNVTHILWGSFDAQEHVDPETWGPYLEQVRTALGLTTAKELHRSPREMFYPVRLYRLR</sequence>
<organism evidence="10 11">
    <name type="scientific">Paludisphaera borealis</name>
    <dbReference type="NCBI Taxonomy" id="1387353"/>
    <lineage>
        <taxon>Bacteria</taxon>
        <taxon>Pseudomonadati</taxon>
        <taxon>Planctomycetota</taxon>
        <taxon>Planctomycetia</taxon>
        <taxon>Isosphaerales</taxon>
        <taxon>Isosphaeraceae</taxon>
        <taxon>Paludisphaera</taxon>
    </lineage>
</organism>
<dbReference type="KEGG" id="pbor:BSF38_05490"/>
<feature type="transmembrane region" description="Helical" evidence="8">
    <location>
        <begin position="186"/>
        <end position="208"/>
    </location>
</feature>
<dbReference type="GO" id="GO:0009103">
    <property type="term" value="P:lipopolysaccharide biosynthetic process"/>
    <property type="evidence" value="ECO:0007669"/>
    <property type="project" value="UniProtKB-ARBA"/>
</dbReference>
<name>A0A1U7CYD8_9BACT</name>
<evidence type="ECO:0000259" key="9">
    <source>
        <dbReference type="Pfam" id="PF13231"/>
    </source>
</evidence>
<comment type="subcellular location">
    <subcellularLocation>
        <location evidence="1">Cell membrane</location>
        <topology evidence="1">Multi-pass membrane protein</topology>
    </subcellularLocation>
</comment>
<dbReference type="InterPro" id="IPR038731">
    <property type="entry name" value="RgtA/B/C-like"/>
</dbReference>
<keyword evidence="6 8" id="KW-1133">Transmembrane helix</keyword>
<evidence type="ECO:0000256" key="4">
    <source>
        <dbReference type="ARBA" id="ARBA00022679"/>
    </source>
</evidence>
<proteinExistence type="predicted"/>
<dbReference type="GO" id="GO:0016763">
    <property type="term" value="F:pentosyltransferase activity"/>
    <property type="evidence" value="ECO:0007669"/>
    <property type="project" value="TreeGrafter"/>
</dbReference>
<keyword evidence="2" id="KW-1003">Cell membrane</keyword>
<feature type="transmembrane region" description="Helical" evidence="8">
    <location>
        <begin position="380"/>
        <end position="403"/>
    </location>
</feature>
<evidence type="ECO:0000256" key="6">
    <source>
        <dbReference type="ARBA" id="ARBA00022989"/>
    </source>
</evidence>
<dbReference type="AlphaFoldDB" id="A0A1U7CYD8"/>
<keyword evidence="5 8" id="KW-0812">Transmembrane</keyword>
<dbReference type="STRING" id="1387353.BSF38_05490"/>
<feature type="transmembrane region" description="Helical" evidence="8">
    <location>
        <begin position="446"/>
        <end position="466"/>
    </location>
</feature>
<evidence type="ECO:0000256" key="3">
    <source>
        <dbReference type="ARBA" id="ARBA00022676"/>
    </source>
</evidence>
<evidence type="ECO:0000313" key="10">
    <source>
        <dbReference type="EMBL" id="APW63903.1"/>
    </source>
</evidence>
<keyword evidence="11" id="KW-1185">Reference proteome</keyword>
<dbReference type="Proteomes" id="UP000186309">
    <property type="component" value="Chromosome"/>
</dbReference>
<evidence type="ECO:0000256" key="8">
    <source>
        <dbReference type="SAM" id="Phobius"/>
    </source>
</evidence>
<feature type="transmembrane region" description="Helical" evidence="8">
    <location>
        <begin position="63"/>
        <end position="82"/>
    </location>
</feature>
<feature type="domain" description="Glycosyltransferase RgtA/B/C/D-like" evidence="9">
    <location>
        <begin position="186"/>
        <end position="321"/>
    </location>
</feature>
<dbReference type="EMBL" id="CP019082">
    <property type="protein sequence ID" value="APW63903.1"/>
    <property type="molecule type" value="Genomic_DNA"/>
</dbReference>
<feature type="transmembrane region" description="Helical" evidence="8">
    <location>
        <begin position="89"/>
        <end position="110"/>
    </location>
</feature>
<evidence type="ECO:0000256" key="7">
    <source>
        <dbReference type="ARBA" id="ARBA00023136"/>
    </source>
</evidence>
<accession>A0A1U7CYD8</accession>
<dbReference type="InterPro" id="IPR050297">
    <property type="entry name" value="LipidA_mod_glycosyltrf_83"/>
</dbReference>
<dbReference type="OrthoDB" id="135026at2"/>
<feature type="transmembrane region" description="Helical" evidence="8">
    <location>
        <begin position="307"/>
        <end position="326"/>
    </location>
</feature>
<evidence type="ECO:0000313" key="11">
    <source>
        <dbReference type="Proteomes" id="UP000186309"/>
    </source>
</evidence>
<feature type="transmembrane region" description="Helical" evidence="8">
    <location>
        <begin position="215"/>
        <end position="236"/>
    </location>
</feature>
<reference evidence="11" key="1">
    <citation type="submission" date="2016-12" db="EMBL/GenBank/DDBJ databases">
        <title>Comparative genomics of four Isosphaeraceae planctomycetes: a common pool of plasmids and glycoside hydrolase genes.</title>
        <authorList>
            <person name="Ivanova A."/>
        </authorList>
    </citation>
    <scope>NUCLEOTIDE SEQUENCE [LARGE SCALE GENOMIC DNA]</scope>
    <source>
        <strain evidence="11">PX4</strain>
    </source>
</reference>
<feature type="transmembrane region" description="Helical" evidence="8">
    <location>
        <begin position="415"/>
        <end position="434"/>
    </location>
</feature>
<dbReference type="GO" id="GO:0005886">
    <property type="term" value="C:plasma membrane"/>
    <property type="evidence" value="ECO:0007669"/>
    <property type="project" value="UniProtKB-SubCell"/>
</dbReference>
<evidence type="ECO:0000256" key="1">
    <source>
        <dbReference type="ARBA" id="ARBA00004651"/>
    </source>
</evidence>
<gene>
    <name evidence="10" type="ORF">BSF38_05490</name>
</gene>
<evidence type="ECO:0000256" key="2">
    <source>
        <dbReference type="ARBA" id="ARBA00022475"/>
    </source>
</evidence>
<feature type="transmembrane region" description="Helical" evidence="8">
    <location>
        <begin position="267"/>
        <end position="300"/>
    </location>
</feature>
<keyword evidence="4" id="KW-0808">Transferase</keyword>
<dbReference type="RefSeq" id="WP_076350206.1">
    <property type="nucleotide sequence ID" value="NZ_CP019082.1"/>
</dbReference>
<protein>
    <recommendedName>
        <fullName evidence="9">Glycosyltransferase RgtA/B/C/D-like domain-containing protein</fullName>
    </recommendedName>
</protein>